<evidence type="ECO:0000313" key="1">
    <source>
        <dbReference type="EMBL" id="KAH9475309.1"/>
    </source>
</evidence>
<proteinExistence type="predicted"/>
<reference evidence="1" key="1">
    <citation type="submission" date="2021-10" db="EMBL/GenBank/DDBJ databases">
        <title>Psilocybe cubensis genome.</title>
        <authorList>
            <person name="Mckernan K.J."/>
            <person name="Crawford S."/>
            <person name="Trippe A."/>
            <person name="Kane L.T."/>
            <person name="Mclaughlin S."/>
        </authorList>
    </citation>
    <scope>NUCLEOTIDE SEQUENCE</scope>
    <source>
        <strain evidence="1">MGC-MH-2018</strain>
    </source>
</reference>
<accession>A0ACB8GJR1</accession>
<dbReference type="Proteomes" id="UP000664032">
    <property type="component" value="Unassembled WGS sequence"/>
</dbReference>
<comment type="caution">
    <text evidence="1">The sequence shown here is derived from an EMBL/GenBank/DDBJ whole genome shotgun (WGS) entry which is preliminary data.</text>
</comment>
<name>A0ACB8GJR1_PSICU</name>
<evidence type="ECO:0000313" key="2">
    <source>
        <dbReference type="Proteomes" id="UP000664032"/>
    </source>
</evidence>
<keyword evidence="1" id="KW-0560">Oxidoreductase</keyword>
<dbReference type="EMBL" id="JAFIQS020000012">
    <property type="protein sequence ID" value="KAH9475309.1"/>
    <property type="molecule type" value="Genomic_DNA"/>
</dbReference>
<keyword evidence="2" id="KW-1185">Reference proteome</keyword>
<keyword evidence="1" id="KW-0503">Monooxygenase</keyword>
<sequence>MLGTFTRELRIHDQDIFEETTMFIRESKLLFGPGILSSLGEQHRKQRKMLNPVFSIAHMREMVPIFYDVTHKLRDTILEKVKNSAQEIDLLPWMKRTALELIGQSGLGYSFDSLKEDEPSHPYYKSTQELVPVASKMMFARMYLGWTTRVGPPKIRRAIVNLLPWKAAHKIRDITDTMYNTSVEILNSKRQALDNGDEAVRNQIGQGKDILSILLRANMSASGSDRLSDEEVIGQMSSLTFAATDTTSAALSRVFHLLAKHPDAQARLREEIIEARARYGGDIPYDELVVLPYLDAIAVRLSGFSIAMRVARKDVSVPLSSPIKGTDGQTVTEIFVPKNTKILIGILAANRNPELWGPDSYEWKPERWLEPLPETVTNARLPGIYANLMTFLGGSRACIGFKFSQLEMKVVLSLLIESFKVALPDKEIVWQMDAVATPTISDVPNPQAQLPLIMSLASGSFS</sequence>
<gene>
    <name evidence="1" type="ORF">JR316_0012420</name>
</gene>
<protein>
    <submittedName>
        <fullName evidence="1">Cytochrome P450 monooxygenase 91</fullName>
    </submittedName>
</protein>
<organism evidence="1 2">
    <name type="scientific">Psilocybe cubensis</name>
    <name type="common">Psychedelic mushroom</name>
    <name type="synonym">Stropharia cubensis</name>
    <dbReference type="NCBI Taxonomy" id="181762"/>
    <lineage>
        <taxon>Eukaryota</taxon>
        <taxon>Fungi</taxon>
        <taxon>Dikarya</taxon>
        <taxon>Basidiomycota</taxon>
        <taxon>Agaricomycotina</taxon>
        <taxon>Agaricomycetes</taxon>
        <taxon>Agaricomycetidae</taxon>
        <taxon>Agaricales</taxon>
        <taxon>Agaricineae</taxon>
        <taxon>Strophariaceae</taxon>
        <taxon>Psilocybe</taxon>
    </lineage>
</organism>